<dbReference type="EMBL" id="LT629750">
    <property type="protein sequence ID" value="SDT21585.1"/>
    <property type="molecule type" value="Genomic_DNA"/>
</dbReference>
<accession>A0A1H1YJT0</accession>
<evidence type="ECO:0008006" key="3">
    <source>
        <dbReference type="Google" id="ProtNLM"/>
    </source>
</evidence>
<proteinExistence type="predicted"/>
<dbReference type="Proteomes" id="UP000243904">
    <property type="component" value="Chromosome I"/>
</dbReference>
<protein>
    <recommendedName>
        <fullName evidence="3">Helix-turn-helix domain-containing protein</fullName>
    </recommendedName>
</protein>
<evidence type="ECO:0000313" key="2">
    <source>
        <dbReference type="Proteomes" id="UP000243904"/>
    </source>
</evidence>
<keyword evidence="2" id="KW-1185">Reference proteome</keyword>
<reference evidence="2" key="1">
    <citation type="submission" date="2016-10" db="EMBL/GenBank/DDBJ databases">
        <authorList>
            <person name="Varghese N."/>
            <person name="Submissions S."/>
        </authorList>
    </citation>
    <scope>NUCLEOTIDE SEQUENCE [LARGE SCALE GENOMIC DNA]</scope>
    <source>
        <strain evidence="2">GAS369</strain>
    </source>
</reference>
<name>A0A1H1YJT0_9BRAD</name>
<organism evidence="1 2">
    <name type="scientific">Bradyrhizobium canariense</name>
    <dbReference type="NCBI Taxonomy" id="255045"/>
    <lineage>
        <taxon>Bacteria</taxon>
        <taxon>Pseudomonadati</taxon>
        <taxon>Pseudomonadota</taxon>
        <taxon>Alphaproteobacteria</taxon>
        <taxon>Hyphomicrobiales</taxon>
        <taxon>Nitrobacteraceae</taxon>
        <taxon>Bradyrhizobium</taxon>
    </lineage>
</organism>
<evidence type="ECO:0000313" key="1">
    <source>
        <dbReference type="EMBL" id="SDT21585.1"/>
    </source>
</evidence>
<dbReference type="AlphaFoldDB" id="A0A1H1YJT0"/>
<gene>
    <name evidence="1" type="ORF">SAMN05444158_4849</name>
</gene>
<dbReference type="RefSeq" id="WP_146689095.1">
    <property type="nucleotide sequence ID" value="NZ_LT629750.1"/>
</dbReference>
<sequence length="70" mass="7765">MSSQLEKPKGAMSVNDFAIWAGIGRTTAWKEIREGHLRAVKVSARTIIRFADAENWLATRPQLSVPSAQL</sequence>